<accession>A0A158QC38</accession>
<dbReference type="Gene3D" id="2.40.320.10">
    <property type="entry name" value="Hypothetical Protein Pfu-838710-001"/>
    <property type="match status" value="1"/>
</dbReference>
<evidence type="ECO:0000313" key="8">
    <source>
        <dbReference type="EMBL" id="VDL18372.1"/>
    </source>
</evidence>
<sequence>MSRKDVSITTGAVVSSECDLQGDIIVGTRTVIHPKARILARAGPIQIGESNLIEEQVEIVNDTPNTILIIGDFNVFEVGARVCSREVGNSNVFESKCYVGPQVRISNGCVIGAMCSLTAPEQLPENTMIYGEDVMDGQQFQMQPGGGPGRPPTQRNPQVMVSQMQQHRQQPQQYQQQSMMQQPPPQQESFAAYENPEGPIVPSLLADQQSFRGTDPFFGSQPRGNMMQEVFIQGLVSSGQKSLLLSRLRGICKDHSTFTDQEESYSAQGLPTSVTTGTSTFVNFRVRRTIQPNIREYVNRPVIRYLGAVESTDRVSRRSYLEASAHGSVGNFLKCLGFKQDFEFIAEGEIFVRGRAKALVYSVYEVVYQDMQMPIPTKGRNLVPNSLMVEVTAVGSPSDDTLQREVVELMELLHPLVIPGFIDHARLSMR</sequence>
<evidence type="ECO:0000256" key="5">
    <source>
        <dbReference type="ARBA" id="ARBA00034687"/>
    </source>
</evidence>
<comment type="function">
    <text evidence="5">Part of the dynactin complex that activates the molecular motor dynein for ultra-processive transport along microtubules.</text>
</comment>
<comment type="similarity">
    <text evidence="2">Belongs to the dynactin subunits 5/6 family. Dynactin subunit 6 subfamily.</text>
</comment>
<dbReference type="GO" id="GO:0007052">
    <property type="term" value="P:mitotic spindle organization"/>
    <property type="evidence" value="ECO:0007669"/>
    <property type="project" value="TreeGrafter"/>
</dbReference>
<keyword evidence="6" id="KW-0539">Nucleus</keyword>
<evidence type="ECO:0000256" key="6">
    <source>
        <dbReference type="RuleBase" id="RU364150"/>
    </source>
</evidence>
<dbReference type="GO" id="GO:0005869">
    <property type="term" value="C:dynactin complex"/>
    <property type="evidence" value="ECO:0007669"/>
    <property type="project" value="InterPro"/>
</dbReference>
<dbReference type="InterPro" id="IPR019095">
    <property type="entry name" value="Mediator_Med18"/>
</dbReference>
<organism evidence="10">
    <name type="scientific">Hymenolepis diminuta</name>
    <name type="common">Rat tapeworm</name>
    <dbReference type="NCBI Taxonomy" id="6216"/>
    <lineage>
        <taxon>Eukaryota</taxon>
        <taxon>Metazoa</taxon>
        <taxon>Spiralia</taxon>
        <taxon>Lophotrochozoa</taxon>
        <taxon>Platyhelminthes</taxon>
        <taxon>Cestoda</taxon>
        <taxon>Eucestoda</taxon>
        <taxon>Cyclophyllidea</taxon>
        <taxon>Hymenolepididae</taxon>
        <taxon>Hymenolepis</taxon>
    </lineage>
</organism>
<name>A0A158QC38_HYMDI</name>
<evidence type="ECO:0000256" key="4">
    <source>
        <dbReference type="ARBA" id="ARBA00023212"/>
    </source>
</evidence>
<comment type="subunit">
    <text evidence="6">Component of the Mediator complex.</text>
</comment>
<protein>
    <recommendedName>
        <fullName evidence="6">Mediator of RNA polymerase II transcription subunit 18</fullName>
    </recommendedName>
    <alternativeName>
        <fullName evidence="6">Mediator complex subunit 18</fullName>
    </alternativeName>
</protein>
<dbReference type="CDD" id="cd04646">
    <property type="entry name" value="LbH_Dynactin_6"/>
    <property type="match status" value="1"/>
</dbReference>
<dbReference type="Pfam" id="PF09637">
    <property type="entry name" value="Med18"/>
    <property type="match status" value="1"/>
</dbReference>
<dbReference type="Proteomes" id="UP000274504">
    <property type="component" value="Unassembled WGS sequence"/>
</dbReference>
<evidence type="ECO:0000256" key="3">
    <source>
        <dbReference type="ARBA" id="ARBA00022490"/>
    </source>
</evidence>
<proteinExistence type="inferred from homology"/>
<reference evidence="10" key="1">
    <citation type="submission" date="2016-04" db="UniProtKB">
        <authorList>
            <consortium name="WormBaseParasite"/>
        </authorList>
    </citation>
    <scope>IDENTIFICATION</scope>
</reference>
<feature type="region of interest" description="Disordered" evidence="7">
    <location>
        <begin position="138"/>
        <end position="199"/>
    </location>
</feature>
<evidence type="ECO:0000256" key="2">
    <source>
        <dbReference type="ARBA" id="ARBA00007719"/>
    </source>
</evidence>
<dbReference type="EMBL" id="UYSG01000139">
    <property type="protein sequence ID" value="VDL18372.1"/>
    <property type="molecule type" value="Genomic_DNA"/>
</dbReference>
<evidence type="ECO:0000313" key="9">
    <source>
        <dbReference type="Proteomes" id="UP000274504"/>
    </source>
</evidence>
<dbReference type="InterPro" id="IPR027777">
    <property type="entry name" value="DCTN6"/>
</dbReference>
<dbReference type="GO" id="GO:0003712">
    <property type="term" value="F:transcription coregulator activity"/>
    <property type="evidence" value="ECO:0007669"/>
    <property type="project" value="InterPro"/>
</dbReference>
<dbReference type="WBParaSite" id="HDID_0000091001-mRNA-1">
    <property type="protein sequence ID" value="HDID_0000091001-mRNA-1"/>
    <property type="gene ID" value="HDID_0000091001"/>
</dbReference>
<keyword evidence="6" id="KW-0010">Activator</keyword>
<keyword evidence="6" id="KW-0804">Transcription</keyword>
<dbReference type="GO" id="GO:0016592">
    <property type="term" value="C:mediator complex"/>
    <property type="evidence" value="ECO:0007669"/>
    <property type="project" value="InterPro"/>
</dbReference>
<evidence type="ECO:0000256" key="1">
    <source>
        <dbReference type="ARBA" id="ARBA00004245"/>
    </source>
</evidence>
<comment type="similarity">
    <text evidence="6">Belongs to the Mediator complex subunit 18 family.</text>
</comment>
<comment type="subcellular location">
    <subcellularLocation>
        <location evidence="1">Cytoplasm</location>
        <location evidence="1">Cytoskeleton</location>
    </subcellularLocation>
    <subcellularLocation>
        <location evidence="6">Nucleus</location>
    </subcellularLocation>
</comment>
<dbReference type="InterPro" id="IPR011004">
    <property type="entry name" value="Trimer_LpxA-like_sf"/>
</dbReference>
<dbReference type="SUPFAM" id="SSF51161">
    <property type="entry name" value="Trimeric LpxA-like enzymes"/>
    <property type="match status" value="1"/>
</dbReference>
<dbReference type="AlphaFoldDB" id="A0A158QC38"/>
<comment type="function">
    <text evidence="6">Component of the Mediator complex, a coactivator involved in the regulated transcription of nearly all RNA polymerase II-dependent genes. Mediator functions as a bridge to convey information from gene-specific regulatory proteins to the basal RNA polymerase II transcription machinery. Mediator is recruited to promoters by direct interactions with regulatory proteins and serves as a scaffold for the assembly of a functional preinitiation complex with RNA polymerase II and the general transcription factors.</text>
</comment>
<dbReference type="GO" id="GO:0070840">
    <property type="term" value="F:dynein complex binding"/>
    <property type="evidence" value="ECO:0007669"/>
    <property type="project" value="TreeGrafter"/>
</dbReference>
<feature type="compositionally biased region" description="Low complexity" evidence="7">
    <location>
        <begin position="152"/>
        <end position="181"/>
    </location>
</feature>
<keyword evidence="3" id="KW-0963">Cytoplasm</keyword>
<evidence type="ECO:0000256" key="7">
    <source>
        <dbReference type="SAM" id="MobiDB-lite"/>
    </source>
</evidence>
<dbReference type="STRING" id="6216.A0A158QC38"/>
<keyword evidence="4" id="KW-0206">Cytoskeleton</keyword>
<evidence type="ECO:0000313" key="10">
    <source>
        <dbReference type="WBParaSite" id="HDID_0000091001-mRNA-1"/>
    </source>
</evidence>
<dbReference type="PANTHER" id="PTHR13072">
    <property type="entry name" value="DYNACTIN 6"/>
    <property type="match status" value="1"/>
</dbReference>
<dbReference type="Gene3D" id="2.160.10.10">
    <property type="entry name" value="Hexapeptide repeat proteins"/>
    <property type="match status" value="1"/>
</dbReference>
<dbReference type="PANTHER" id="PTHR13072:SF0">
    <property type="entry name" value="DYNACTIN SUBUNIT 6"/>
    <property type="match status" value="1"/>
</dbReference>
<dbReference type="GO" id="GO:0006357">
    <property type="term" value="P:regulation of transcription by RNA polymerase II"/>
    <property type="evidence" value="ECO:0007669"/>
    <property type="project" value="InterPro"/>
</dbReference>
<gene>
    <name evidence="6" type="primary">MED18</name>
    <name evidence="8" type="ORF">HDID_LOCUS911</name>
</gene>
<keyword evidence="6" id="KW-0805">Transcription regulation</keyword>
<reference evidence="8 9" key="2">
    <citation type="submission" date="2018-11" db="EMBL/GenBank/DDBJ databases">
        <authorList>
            <consortium name="Pathogen Informatics"/>
        </authorList>
    </citation>
    <scope>NUCLEOTIDE SEQUENCE [LARGE SCALE GENOMIC DNA]</scope>
</reference>
<dbReference type="OrthoDB" id="2355at2759"/>